<keyword evidence="2" id="KW-1185">Reference proteome</keyword>
<evidence type="ECO:0000313" key="2">
    <source>
        <dbReference type="Proteomes" id="UP000765509"/>
    </source>
</evidence>
<protein>
    <submittedName>
        <fullName evidence="1">Uncharacterized protein</fullName>
    </submittedName>
</protein>
<comment type="caution">
    <text evidence="1">The sequence shown here is derived from an EMBL/GenBank/DDBJ whole genome shotgun (WGS) entry which is preliminary data.</text>
</comment>
<gene>
    <name evidence="1" type="ORF">O181_026318</name>
</gene>
<dbReference type="Proteomes" id="UP000765509">
    <property type="component" value="Unassembled WGS sequence"/>
</dbReference>
<organism evidence="1 2">
    <name type="scientific">Austropuccinia psidii MF-1</name>
    <dbReference type="NCBI Taxonomy" id="1389203"/>
    <lineage>
        <taxon>Eukaryota</taxon>
        <taxon>Fungi</taxon>
        <taxon>Dikarya</taxon>
        <taxon>Basidiomycota</taxon>
        <taxon>Pucciniomycotina</taxon>
        <taxon>Pucciniomycetes</taxon>
        <taxon>Pucciniales</taxon>
        <taxon>Sphaerophragmiaceae</taxon>
        <taxon>Austropuccinia</taxon>
    </lineage>
</organism>
<reference evidence="1" key="1">
    <citation type="submission" date="2021-03" db="EMBL/GenBank/DDBJ databases">
        <title>Draft genome sequence of rust myrtle Austropuccinia psidii MF-1, a brazilian biotype.</title>
        <authorList>
            <person name="Quecine M.C."/>
            <person name="Pachon D.M.R."/>
            <person name="Bonatelli M.L."/>
            <person name="Correr F.H."/>
            <person name="Franceschini L.M."/>
            <person name="Leite T.F."/>
            <person name="Margarido G.R.A."/>
            <person name="Almeida C.A."/>
            <person name="Ferrarezi J.A."/>
            <person name="Labate C.A."/>
        </authorList>
    </citation>
    <scope>NUCLEOTIDE SEQUENCE</scope>
    <source>
        <strain evidence="1">MF-1</strain>
    </source>
</reference>
<accession>A0A9Q3CMC0</accession>
<dbReference type="EMBL" id="AVOT02008726">
    <property type="protein sequence ID" value="MBW0486603.1"/>
    <property type="molecule type" value="Genomic_DNA"/>
</dbReference>
<name>A0A9Q3CMC0_9BASI</name>
<proteinExistence type="predicted"/>
<sequence length="81" mass="9838">MEFTGFIEMIQQDLELKDRVVTASFNTLFTRYAHRWYIKLRQAPGHQSWTWWKTQIIKKWASDAWIFKVETSSEYSKFNAD</sequence>
<dbReference type="AlphaFoldDB" id="A0A9Q3CMC0"/>
<evidence type="ECO:0000313" key="1">
    <source>
        <dbReference type="EMBL" id="MBW0486603.1"/>
    </source>
</evidence>